<gene>
    <name evidence="4" type="ORF">GCM10007916_21750</name>
</gene>
<dbReference type="RefSeq" id="WP_284204232.1">
    <property type="nucleotide sequence ID" value="NZ_BSPQ01000010.1"/>
</dbReference>
<dbReference type="Gene3D" id="3.30.450.40">
    <property type="match status" value="1"/>
</dbReference>
<dbReference type="Pfam" id="PF01590">
    <property type="entry name" value="GAF"/>
    <property type="match status" value="1"/>
</dbReference>
<dbReference type="PANTHER" id="PTHR32347:SF23">
    <property type="entry name" value="BLL5650 PROTEIN"/>
    <property type="match status" value="1"/>
</dbReference>
<comment type="caution">
    <text evidence="4">The sequence shown here is derived from an EMBL/GenBank/DDBJ whole genome shotgun (WGS) entry which is preliminary data.</text>
</comment>
<protein>
    <recommendedName>
        <fullName evidence="3">GAF domain-containing protein</fullName>
    </recommendedName>
</protein>
<dbReference type="SUPFAM" id="SSF55781">
    <property type="entry name" value="GAF domain-like"/>
    <property type="match status" value="1"/>
</dbReference>
<dbReference type="EMBL" id="BSPQ01000010">
    <property type="protein sequence ID" value="GLS91106.1"/>
    <property type="molecule type" value="Genomic_DNA"/>
</dbReference>
<dbReference type="InterPro" id="IPR029016">
    <property type="entry name" value="GAF-like_dom_sf"/>
</dbReference>
<sequence>MAEIHSSLPDSTQQLNRLLDTQHENWHFIWLDWVCSQLPQVDGALIVADESQSGQFHALAVWPEVAENNSGNADNSHQDKLLQDAAEQTLIKKQPLITPLNDGKHHIGSYPVFVEGKLSAVITLMFTAQDEAQLHKALAVIEYCSGWLELRLARNILATLASDNERQHIVIDSIAHVASENYFEHAALRFVNLMGKHLNTERVVLGFVKNDELVIHSQSDSSEQSKKHELVKLTTQAMQEATDQQESVLWPAPSDQNRITQAHSKLAVEKGQRSLMSVPLIDKELCYGTVLFERSPEHPFTHQDQLTAEALTNFVGVVLEEKRQSNLPLYSYFLRSLRNQLSRLFGSGYLMRKITVFILLLVSLFFSLMPGAYNISAETVIEGAELRAIVVPFDGYLQTADLRAGDSVQKGDLLAELDTSELRLQRMSWISQQATSMRQYEDALAKQELTKVQISSAQRKRAQAEIELLDYQISQATMVAPFNALIVSGDLNQRIGSQLRQGDVLFELSPSQRFRLAMYVDEFRINDINHAQTGRLVLAALPDQKFSFTLTRINPMAEVRDGATVYRVEAELNNSADVLRVGLEGVAQIYVDQRLLITIWTRSMVDWMKLQWWRFWG</sequence>
<proteinExistence type="predicted"/>
<name>A0ABQ6E0X8_9GAMM</name>
<keyword evidence="5" id="KW-1185">Reference proteome</keyword>
<evidence type="ECO:0000256" key="1">
    <source>
        <dbReference type="ARBA" id="ARBA00004196"/>
    </source>
</evidence>
<organism evidence="4 5">
    <name type="scientific">Psychromonas marina</name>
    <dbReference type="NCBI Taxonomy" id="88364"/>
    <lineage>
        <taxon>Bacteria</taxon>
        <taxon>Pseudomonadati</taxon>
        <taxon>Pseudomonadota</taxon>
        <taxon>Gammaproteobacteria</taxon>
        <taxon>Alteromonadales</taxon>
        <taxon>Psychromonadaceae</taxon>
        <taxon>Psychromonas</taxon>
    </lineage>
</organism>
<feature type="domain" description="GAF" evidence="3">
    <location>
        <begin position="189"/>
        <end position="319"/>
    </location>
</feature>
<dbReference type="InterPro" id="IPR003018">
    <property type="entry name" value="GAF"/>
</dbReference>
<evidence type="ECO:0000313" key="4">
    <source>
        <dbReference type="EMBL" id="GLS91106.1"/>
    </source>
</evidence>
<comment type="subcellular location">
    <subcellularLocation>
        <location evidence="1">Cell envelope</location>
    </subcellularLocation>
</comment>
<dbReference type="Proteomes" id="UP001157353">
    <property type="component" value="Unassembled WGS sequence"/>
</dbReference>
<evidence type="ECO:0000256" key="2">
    <source>
        <dbReference type="ARBA" id="ARBA00023054"/>
    </source>
</evidence>
<evidence type="ECO:0000313" key="5">
    <source>
        <dbReference type="Proteomes" id="UP001157353"/>
    </source>
</evidence>
<keyword evidence="2" id="KW-0175">Coiled coil</keyword>
<accession>A0ABQ6E0X8</accession>
<evidence type="ECO:0000259" key="3">
    <source>
        <dbReference type="Pfam" id="PF01590"/>
    </source>
</evidence>
<dbReference type="PANTHER" id="PTHR32347">
    <property type="entry name" value="EFFLUX SYSTEM COMPONENT YKNX-RELATED"/>
    <property type="match status" value="1"/>
</dbReference>
<dbReference type="Gene3D" id="2.40.30.170">
    <property type="match status" value="1"/>
</dbReference>
<dbReference type="InterPro" id="IPR050465">
    <property type="entry name" value="UPF0194_transport"/>
</dbReference>
<dbReference type="SUPFAM" id="SSF111369">
    <property type="entry name" value="HlyD-like secretion proteins"/>
    <property type="match status" value="1"/>
</dbReference>
<reference evidence="5" key="1">
    <citation type="journal article" date="2019" name="Int. J. Syst. Evol. Microbiol.">
        <title>The Global Catalogue of Microorganisms (GCM) 10K type strain sequencing project: providing services to taxonomists for standard genome sequencing and annotation.</title>
        <authorList>
            <consortium name="The Broad Institute Genomics Platform"/>
            <consortium name="The Broad Institute Genome Sequencing Center for Infectious Disease"/>
            <person name="Wu L."/>
            <person name="Ma J."/>
        </authorList>
    </citation>
    <scope>NUCLEOTIDE SEQUENCE [LARGE SCALE GENOMIC DNA]</scope>
    <source>
        <strain evidence="5">NBRC 103166</strain>
    </source>
</reference>